<dbReference type="EMBL" id="BKCP01004224">
    <property type="protein sequence ID" value="GER29760.1"/>
    <property type="molecule type" value="Genomic_DNA"/>
</dbReference>
<keyword evidence="2" id="KW-1185">Reference proteome</keyword>
<protein>
    <submittedName>
        <fullName evidence="1">NAD(P)-linked oxidoreductase superfamily protein</fullName>
    </submittedName>
</protein>
<sequence length="184" mass="20727">MNLPLGENLANDTAGTLSSIIVFSNVPVAVSQILHDPSWLPDTISEPSRLKCTEVTGIAWARITWTAFPVLTSQTLTVSSKDPETIRFDCGLKFTQKTMSVWPLSVFTHSAARASQIRIVESEDQARSETPSAWPIRREIWERVSVEYTIRVLSREAEAKSAPLLENFTLDTARVWPVRIFLRR</sequence>
<proteinExistence type="predicted"/>
<name>A0A5A7PAI4_STRAF</name>
<dbReference type="Proteomes" id="UP000325081">
    <property type="component" value="Unassembled WGS sequence"/>
</dbReference>
<accession>A0A5A7PAI4</accession>
<reference evidence="2" key="1">
    <citation type="journal article" date="2019" name="Curr. Biol.">
        <title>Genome Sequence of Striga asiatica Provides Insight into the Evolution of Plant Parasitism.</title>
        <authorList>
            <person name="Yoshida S."/>
            <person name="Kim S."/>
            <person name="Wafula E.K."/>
            <person name="Tanskanen J."/>
            <person name="Kim Y.M."/>
            <person name="Honaas L."/>
            <person name="Yang Z."/>
            <person name="Spallek T."/>
            <person name="Conn C.E."/>
            <person name="Ichihashi Y."/>
            <person name="Cheong K."/>
            <person name="Cui S."/>
            <person name="Der J.P."/>
            <person name="Gundlach H."/>
            <person name="Jiao Y."/>
            <person name="Hori C."/>
            <person name="Ishida J.K."/>
            <person name="Kasahara H."/>
            <person name="Kiba T."/>
            <person name="Kim M.S."/>
            <person name="Koo N."/>
            <person name="Laohavisit A."/>
            <person name="Lee Y.H."/>
            <person name="Lumba S."/>
            <person name="McCourt P."/>
            <person name="Mortimer J.C."/>
            <person name="Mutuku J.M."/>
            <person name="Nomura T."/>
            <person name="Sasaki-Sekimoto Y."/>
            <person name="Seto Y."/>
            <person name="Wang Y."/>
            <person name="Wakatake T."/>
            <person name="Sakakibara H."/>
            <person name="Demura T."/>
            <person name="Yamaguchi S."/>
            <person name="Yoneyama K."/>
            <person name="Manabe R.I."/>
            <person name="Nelson D.C."/>
            <person name="Schulman A.H."/>
            <person name="Timko M.P."/>
            <person name="dePamphilis C.W."/>
            <person name="Choi D."/>
            <person name="Shirasu K."/>
        </authorList>
    </citation>
    <scope>NUCLEOTIDE SEQUENCE [LARGE SCALE GENOMIC DNA]</scope>
    <source>
        <strain evidence="2">cv. UVA1</strain>
    </source>
</reference>
<comment type="caution">
    <text evidence="1">The sequence shown here is derived from an EMBL/GenBank/DDBJ whole genome shotgun (WGS) entry which is preliminary data.</text>
</comment>
<organism evidence="1 2">
    <name type="scientific">Striga asiatica</name>
    <name type="common">Asiatic witchweed</name>
    <name type="synonym">Buchnera asiatica</name>
    <dbReference type="NCBI Taxonomy" id="4170"/>
    <lineage>
        <taxon>Eukaryota</taxon>
        <taxon>Viridiplantae</taxon>
        <taxon>Streptophyta</taxon>
        <taxon>Embryophyta</taxon>
        <taxon>Tracheophyta</taxon>
        <taxon>Spermatophyta</taxon>
        <taxon>Magnoliopsida</taxon>
        <taxon>eudicotyledons</taxon>
        <taxon>Gunneridae</taxon>
        <taxon>Pentapetalae</taxon>
        <taxon>asterids</taxon>
        <taxon>lamiids</taxon>
        <taxon>Lamiales</taxon>
        <taxon>Orobanchaceae</taxon>
        <taxon>Buchnereae</taxon>
        <taxon>Striga</taxon>
    </lineage>
</organism>
<evidence type="ECO:0000313" key="2">
    <source>
        <dbReference type="Proteomes" id="UP000325081"/>
    </source>
</evidence>
<dbReference type="OrthoDB" id="3777249at2759"/>
<gene>
    <name evidence="1" type="ORF">STAS_05644</name>
</gene>
<dbReference type="AlphaFoldDB" id="A0A5A7PAI4"/>
<evidence type="ECO:0000313" key="1">
    <source>
        <dbReference type="EMBL" id="GER29760.1"/>
    </source>
</evidence>